<feature type="region of interest" description="Disordered" evidence="7">
    <location>
        <begin position="329"/>
        <end position="352"/>
    </location>
</feature>
<evidence type="ECO:0000256" key="1">
    <source>
        <dbReference type="ARBA" id="ARBA00004141"/>
    </source>
</evidence>
<dbReference type="Proteomes" id="UP000054988">
    <property type="component" value="Unassembled WGS sequence"/>
</dbReference>
<comment type="similarity">
    <text evidence="2 6">Belongs to the OXA1/ALB3/YidC family.</text>
</comment>
<evidence type="ECO:0000256" key="3">
    <source>
        <dbReference type="ARBA" id="ARBA00022692"/>
    </source>
</evidence>
<keyword evidence="4 8" id="KW-1133">Transmembrane helix</keyword>
<dbReference type="CDD" id="cd20069">
    <property type="entry name" value="5TM_Oxa1-like"/>
    <property type="match status" value="1"/>
</dbReference>
<evidence type="ECO:0000259" key="9">
    <source>
        <dbReference type="Pfam" id="PF02096"/>
    </source>
</evidence>
<feature type="domain" description="Membrane insertase YidC/Oxa/ALB C-terminal" evidence="9">
    <location>
        <begin position="100"/>
        <end position="293"/>
    </location>
</feature>
<dbReference type="PANTHER" id="PTHR12428:SF65">
    <property type="entry name" value="CYTOCHROME C OXIDASE ASSEMBLY PROTEIN COX18, MITOCHONDRIAL"/>
    <property type="match status" value="1"/>
</dbReference>
<dbReference type="eggNOG" id="ENOG502S80W">
    <property type="taxonomic scope" value="Eukaryota"/>
</dbReference>
<evidence type="ECO:0000256" key="5">
    <source>
        <dbReference type="ARBA" id="ARBA00023136"/>
    </source>
</evidence>
<protein>
    <recommendedName>
        <fullName evidence="9">Membrane insertase YidC/Oxa/ALB C-terminal domain-containing protein</fullName>
    </recommendedName>
</protein>
<keyword evidence="3 6" id="KW-0812">Transmembrane</keyword>
<feature type="transmembrane region" description="Helical" evidence="8">
    <location>
        <begin position="254"/>
        <end position="270"/>
    </location>
</feature>
<dbReference type="PANTHER" id="PTHR12428">
    <property type="entry name" value="OXA1"/>
    <property type="match status" value="1"/>
</dbReference>
<dbReference type="InterPro" id="IPR028055">
    <property type="entry name" value="YidC/Oxa/ALB_C"/>
</dbReference>
<dbReference type="GO" id="GO:0033617">
    <property type="term" value="P:mitochondrial respiratory chain complex IV assembly"/>
    <property type="evidence" value="ECO:0007669"/>
    <property type="project" value="TreeGrafter"/>
</dbReference>
<evidence type="ECO:0000256" key="4">
    <source>
        <dbReference type="ARBA" id="ARBA00022989"/>
    </source>
</evidence>
<dbReference type="InterPro" id="IPR001708">
    <property type="entry name" value="YidC/ALB3/OXA1/COX18"/>
</dbReference>
<evidence type="ECO:0000256" key="8">
    <source>
        <dbReference type="SAM" id="Phobius"/>
    </source>
</evidence>
<evidence type="ECO:0000256" key="2">
    <source>
        <dbReference type="ARBA" id="ARBA00009877"/>
    </source>
</evidence>
<dbReference type="GO" id="GO:0032979">
    <property type="term" value="P:protein insertion into mitochondrial inner membrane from matrix"/>
    <property type="evidence" value="ECO:0007669"/>
    <property type="project" value="TreeGrafter"/>
</dbReference>
<dbReference type="GO" id="GO:0032977">
    <property type="term" value="F:membrane insertase activity"/>
    <property type="evidence" value="ECO:0007669"/>
    <property type="project" value="InterPro"/>
</dbReference>
<comment type="subcellular location">
    <subcellularLocation>
        <location evidence="1 6">Membrane</location>
        <topology evidence="1 6">Multi-pass membrane protein</topology>
    </subcellularLocation>
</comment>
<dbReference type="Pfam" id="PF02096">
    <property type="entry name" value="60KD_IMP"/>
    <property type="match status" value="1"/>
</dbReference>
<comment type="caution">
    <text evidence="10">The sequence shown here is derived from an EMBL/GenBank/DDBJ whole genome shotgun (WGS) entry which is preliminary data.</text>
</comment>
<evidence type="ECO:0000256" key="6">
    <source>
        <dbReference type="RuleBase" id="RU003945"/>
    </source>
</evidence>
<name>A0A0W0FK15_MONRR</name>
<organism evidence="10 11">
    <name type="scientific">Moniliophthora roreri</name>
    <name type="common">Frosty pod rot fungus</name>
    <name type="synonym">Monilia roreri</name>
    <dbReference type="NCBI Taxonomy" id="221103"/>
    <lineage>
        <taxon>Eukaryota</taxon>
        <taxon>Fungi</taxon>
        <taxon>Dikarya</taxon>
        <taxon>Basidiomycota</taxon>
        <taxon>Agaricomycotina</taxon>
        <taxon>Agaricomycetes</taxon>
        <taxon>Agaricomycetidae</taxon>
        <taxon>Agaricales</taxon>
        <taxon>Marasmiineae</taxon>
        <taxon>Marasmiaceae</taxon>
        <taxon>Moniliophthora</taxon>
    </lineage>
</organism>
<proteinExistence type="inferred from homology"/>
<evidence type="ECO:0000313" key="11">
    <source>
        <dbReference type="Proteomes" id="UP000054988"/>
    </source>
</evidence>
<feature type="transmembrane region" description="Helical" evidence="8">
    <location>
        <begin position="55"/>
        <end position="77"/>
    </location>
</feature>
<accession>A0A0W0FK15</accession>
<reference evidence="10 11" key="1">
    <citation type="submission" date="2015-12" db="EMBL/GenBank/DDBJ databases">
        <title>Draft genome sequence of Moniliophthora roreri, the causal agent of frosty pod rot of cacao.</title>
        <authorList>
            <person name="Aime M.C."/>
            <person name="Diaz-Valderrama J.R."/>
            <person name="Kijpornyongpan T."/>
            <person name="Phillips-Mora W."/>
        </authorList>
    </citation>
    <scope>NUCLEOTIDE SEQUENCE [LARGE SCALE GENOMIC DNA]</scope>
    <source>
        <strain evidence="10 11">MCA 2952</strain>
    </source>
</reference>
<dbReference type="GO" id="GO:0005743">
    <property type="term" value="C:mitochondrial inner membrane"/>
    <property type="evidence" value="ECO:0007669"/>
    <property type="project" value="TreeGrafter"/>
</dbReference>
<sequence length="352" mass="39592">MLLRASLHRPLQIASRRHAPLRRAIPLGKRFFVQDLCNGFLDLAVALPYPPEIPAYSATIILLTVAARLAVLPVALWGQNRARRLEENVLPVLRKEKPLVARQEFEAMQRERITGEKEYLEKFHKERCTAIMTARRKELWKTHKCNPLITMAVPPLSQIPSFVIMTMVFARLSADPFSGFDSESFFTLTTLNHIDPTMTMPIILGLLTMANVEVNNWVLTATEKGMQKEIQEKKEQIAQKQGVRHIEPQKIVKSAMRVLSVGRIGLGAIAPGAVCLYWVTSAAFGLVQTWILNYLEAQRKRRMYGSILHSPRMAEPQVIKVAPARSKGVSGSATALHALKAKESENKRSTRS</sequence>
<dbReference type="AlphaFoldDB" id="A0A0W0FK15"/>
<keyword evidence="5 8" id="KW-0472">Membrane</keyword>
<feature type="compositionally biased region" description="Basic and acidic residues" evidence="7">
    <location>
        <begin position="340"/>
        <end position="352"/>
    </location>
</feature>
<evidence type="ECO:0000313" key="10">
    <source>
        <dbReference type="EMBL" id="KTB36632.1"/>
    </source>
</evidence>
<evidence type="ECO:0000256" key="7">
    <source>
        <dbReference type="SAM" id="MobiDB-lite"/>
    </source>
</evidence>
<gene>
    <name evidence="10" type="ORF">WG66_10843</name>
</gene>
<dbReference type="EMBL" id="LATX01001892">
    <property type="protein sequence ID" value="KTB36632.1"/>
    <property type="molecule type" value="Genomic_DNA"/>
</dbReference>